<keyword evidence="2" id="KW-1185">Reference proteome</keyword>
<evidence type="ECO:0000313" key="1">
    <source>
        <dbReference type="EMBL" id="KAK3943488.1"/>
    </source>
</evidence>
<evidence type="ECO:0000313" key="2">
    <source>
        <dbReference type="Proteomes" id="UP001303473"/>
    </source>
</evidence>
<dbReference type="AlphaFoldDB" id="A0AAN6S821"/>
<gene>
    <name evidence="1" type="ORF">QBC46DRAFT_33999</name>
</gene>
<accession>A0AAN6S821</accession>
<dbReference type="EMBL" id="MU853765">
    <property type="protein sequence ID" value="KAK3943488.1"/>
    <property type="molecule type" value="Genomic_DNA"/>
</dbReference>
<name>A0AAN6S821_9PEZI</name>
<sequence length="212" mass="24451">MNRYPLILRFPPRDAFTSIVRSRDNQQSIVSARMLAARIPGASTARLLQVHIRRLSAWVTDKTSTSMRWKATKRKETSNVRITFSYGATVTVGSQSFSFESSHKRLERRRFAHPEAACPSFARSRRGTVLSVLSWAKKRHATDLPGPGFFSLRLRVLVTELHRALAAPPIPRSVGYRWVPVVFSRFFLNSGSWALFFKEHLIERYRKRYQIS</sequence>
<protein>
    <submittedName>
        <fullName evidence="1">Uncharacterized protein</fullName>
    </submittedName>
</protein>
<proteinExistence type="predicted"/>
<organism evidence="1 2">
    <name type="scientific">Diplogelasinospora grovesii</name>
    <dbReference type="NCBI Taxonomy" id="303347"/>
    <lineage>
        <taxon>Eukaryota</taxon>
        <taxon>Fungi</taxon>
        <taxon>Dikarya</taxon>
        <taxon>Ascomycota</taxon>
        <taxon>Pezizomycotina</taxon>
        <taxon>Sordariomycetes</taxon>
        <taxon>Sordariomycetidae</taxon>
        <taxon>Sordariales</taxon>
        <taxon>Diplogelasinosporaceae</taxon>
        <taxon>Diplogelasinospora</taxon>
    </lineage>
</organism>
<comment type="caution">
    <text evidence="1">The sequence shown here is derived from an EMBL/GenBank/DDBJ whole genome shotgun (WGS) entry which is preliminary data.</text>
</comment>
<reference evidence="2" key="1">
    <citation type="journal article" date="2023" name="Mol. Phylogenet. Evol.">
        <title>Genome-scale phylogeny and comparative genomics of the fungal order Sordariales.</title>
        <authorList>
            <person name="Hensen N."/>
            <person name="Bonometti L."/>
            <person name="Westerberg I."/>
            <person name="Brannstrom I.O."/>
            <person name="Guillou S."/>
            <person name="Cros-Aarteil S."/>
            <person name="Calhoun S."/>
            <person name="Haridas S."/>
            <person name="Kuo A."/>
            <person name="Mondo S."/>
            <person name="Pangilinan J."/>
            <person name="Riley R."/>
            <person name="LaButti K."/>
            <person name="Andreopoulos B."/>
            <person name="Lipzen A."/>
            <person name="Chen C."/>
            <person name="Yan M."/>
            <person name="Daum C."/>
            <person name="Ng V."/>
            <person name="Clum A."/>
            <person name="Steindorff A."/>
            <person name="Ohm R.A."/>
            <person name="Martin F."/>
            <person name="Silar P."/>
            <person name="Natvig D.O."/>
            <person name="Lalanne C."/>
            <person name="Gautier V."/>
            <person name="Ament-Velasquez S.L."/>
            <person name="Kruys A."/>
            <person name="Hutchinson M.I."/>
            <person name="Powell A.J."/>
            <person name="Barry K."/>
            <person name="Miller A.N."/>
            <person name="Grigoriev I.V."/>
            <person name="Debuchy R."/>
            <person name="Gladieux P."/>
            <person name="Hiltunen Thoren M."/>
            <person name="Johannesson H."/>
        </authorList>
    </citation>
    <scope>NUCLEOTIDE SEQUENCE [LARGE SCALE GENOMIC DNA]</scope>
    <source>
        <strain evidence="2">CBS 340.73</strain>
    </source>
</reference>
<dbReference type="Proteomes" id="UP001303473">
    <property type="component" value="Unassembled WGS sequence"/>
</dbReference>